<keyword evidence="3" id="KW-1185">Reference proteome</keyword>
<organism evidence="2 3">
    <name type="scientific">Clostridium scatologenes</name>
    <dbReference type="NCBI Taxonomy" id="1548"/>
    <lineage>
        <taxon>Bacteria</taxon>
        <taxon>Bacillati</taxon>
        <taxon>Bacillota</taxon>
        <taxon>Clostridia</taxon>
        <taxon>Eubacteriales</taxon>
        <taxon>Clostridiaceae</taxon>
        <taxon>Clostridium</taxon>
    </lineage>
</organism>
<proteinExistence type="predicted"/>
<dbReference type="InterPro" id="IPR046749">
    <property type="entry name" value="SHOCT_2"/>
</dbReference>
<evidence type="ECO:0000313" key="2">
    <source>
        <dbReference type="EMBL" id="AKA72358.1"/>
    </source>
</evidence>
<protein>
    <recommendedName>
        <fullName evidence="1">SHOCT-like domain-containing protein</fullName>
    </recommendedName>
</protein>
<dbReference type="AlphaFoldDB" id="A0A0E3K4G4"/>
<evidence type="ECO:0000313" key="3">
    <source>
        <dbReference type="Proteomes" id="UP000033115"/>
    </source>
</evidence>
<reference evidence="2 3" key="1">
    <citation type="journal article" date="2015" name="J. Biotechnol.">
        <title>Complete genome sequence of a malodorant-producing acetogen, Clostridium scatologenes ATCC 25775(T).</title>
        <authorList>
            <person name="Zhu Z."/>
            <person name="Guo T."/>
            <person name="Zheng H."/>
            <person name="Song T."/>
            <person name="Ouyang P."/>
            <person name="Xie J."/>
        </authorList>
    </citation>
    <scope>NUCLEOTIDE SEQUENCE [LARGE SCALE GENOMIC DNA]</scope>
    <source>
        <strain evidence="2 3">ATCC 25775</strain>
    </source>
</reference>
<sequence length="51" mass="5844">MTHEQFEGEKNYRVSIAIAKIMLSKELINSKDYSKIDAMLINKYKPIIGGL</sequence>
<dbReference type="RefSeq" id="WP_169748497.1">
    <property type="nucleotide sequence ID" value="NZ_CP009933.1"/>
</dbReference>
<dbReference type="KEGG" id="csq:CSCA_5233"/>
<dbReference type="STRING" id="1548.CSCA_5233"/>
<evidence type="ECO:0000259" key="1">
    <source>
        <dbReference type="Pfam" id="PF20612"/>
    </source>
</evidence>
<gene>
    <name evidence="2" type="ORF">CSCA_5233</name>
</gene>
<name>A0A0E3K4G4_CLOSL</name>
<dbReference type="EMBL" id="CP009933">
    <property type="protein sequence ID" value="AKA72358.1"/>
    <property type="molecule type" value="Genomic_DNA"/>
</dbReference>
<feature type="domain" description="SHOCT-like" evidence="1">
    <location>
        <begin position="1"/>
        <end position="51"/>
    </location>
</feature>
<dbReference type="Pfam" id="PF20612">
    <property type="entry name" value="SHOCT_2"/>
    <property type="match status" value="1"/>
</dbReference>
<accession>A0A0E3K4G4</accession>
<dbReference type="Proteomes" id="UP000033115">
    <property type="component" value="Chromosome"/>
</dbReference>
<dbReference type="HOGENOM" id="CLU_179778_2_1_9"/>